<feature type="region of interest" description="Disordered" evidence="8">
    <location>
        <begin position="792"/>
        <end position="870"/>
    </location>
</feature>
<evidence type="ECO:0000256" key="4">
    <source>
        <dbReference type="ARBA" id="ARBA00022771"/>
    </source>
</evidence>
<feature type="compositionally biased region" description="Basic and acidic residues" evidence="8">
    <location>
        <begin position="845"/>
        <end position="855"/>
    </location>
</feature>
<evidence type="ECO:0000256" key="8">
    <source>
        <dbReference type="SAM" id="MobiDB-lite"/>
    </source>
</evidence>
<evidence type="ECO:0000259" key="9">
    <source>
        <dbReference type="PROSITE" id="PS50157"/>
    </source>
</evidence>
<proteinExistence type="predicted"/>
<feature type="compositionally biased region" description="Low complexity" evidence="8">
    <location>
        <begin position="427"/>
        <end position="439"/>
    </location>
</feature>
<keyword evidence="4 7" id="KW-0863">Zinc-finger</keyword>
<keyword evidence="11" id="KW-1185">Reference proteome</keyword>
<dbReference type="PANTHER" id="PTHR24406">
    <property type="entry name" value="TRANSCRIPTIONAL REPRESSOR CTCFL-RELATED"/>
    <property type="match status" value="1"/>
</dbReference>
<evidence type="ECO:0000256" key="2">
    <source>
        <dbReference type="ARBA" id="ARBA00022723"/>
    </source>
</evidence>
<dbReference type="SMART" id="SM00355">
    <property type="entry name" value="ZnF_C2H2"/>
    <property type="match status" value="4"/>
</dbReference>
<feature type="compositionally biased region" description="Basic residues" evidence="8">
    <location>
        <begin position="724"/>
        <end position="747"/>
    </location>
</feature>
<keyword evidence="3" id="KW-0677">Repeat</keyword>
<feature type="region of interest" description="Disordered" evidence="8">
    <location>
        <begin position="427"/>
        <end position="511"/>
    </location>
</feature>
<comment type="subcellular location">
    <subcellularLocation>
        <location evidence="1">Nucleus</location>
    </subcellularLocation>
</comment>
<accession>A0ABP1PSE7</accession>
<evidence type="ECO:0000256" key="7">
    <source>
        <dbReference type="PROSITE-ProRule" id="PRU00042"/>
    </source>
</evidence>
<sequence>MEEEVKQEPVDFNDDPEQRERFTRPPTPYRFQLNEEVEGEEGGGEETAVAVYVELPYTSTGEGGGGEEAAVAMYVELPYTSTSEGGDVVSVAAGGSGDVFGGACSSTGGDVVSVAYSSAGGSSDVVSGAYSSACGGGDVVSGAYSCAGGGGDVVSGTSSSAGGGSVAYFSAGGGGDVVSVASSSAGGSSDVVSGAYSTACGGGDVVSGASSSAGGGSVAYFSAGGGGDVVSVASSLAGGGGDVVGGGPSSSGLSKAIAQVVNHKEDSVAVKTEETQSHTGLFKKSTCLFCGGMLLVHVNTDQQSVEKIEHVTGLVKNLCQQMQLNDEEFPERCNDNMFPFCDGCKRLLKDSLDLKEEYARKMTESIKKIRDTVIRSESANKTYKRPKNPCLQATEALKFTKFRDMILDAQNNDYLSNLGLPTANSSSNNNIAIQPNSSNKHVQTDPWQPNIDIYDRGNRAGPSTSSQAASYFVAGISEARPGPSRAPPPTPPPDDEIAGPSSAAFGLRPGSKGKAKEIQKNMKTKKLTSISLPAAFQPVVIVDRQLTLRVKQEINARLEEHYELNYDADDDECWEVKKKRKFSYRGVAIYSCFDKNGVEFVQCSSCKFHRPIEKIPKGEYNARKEVRLHIKNIHAPPPPSKPKTPHPCNICHAILDSKVALRHHRRNHAMERRDPIICDKCGKTLLGKKDVHLLRHKYFFHTTAEEKRAELEAREMNAAERRLHNAGRPKNKKKRRKRFGTKPKAKPRMPSGLPVGCGTCRKTFPRPKDVQEHRKLYRELGKLCSEDVDVSVNEQAPTPDPDTAEVTAGKRSKRKPSNFGDPPTPTPQKKRKASTTGAHPKGKKPKDGNPKDSRGIPEAVAGHSRVKGGC</sequence>
<dbReference type="EMBL" id="CAXLJM020000008">
    <property type="protein sequence ID" value="CAL8075624.1"/>
    <property type="molecule type" value="Genomic_DNA"/>
</dbReference>
<comment type="caution">
    <text evidence="10">The sequence shown here is derived from an EMBL/GenBank/DDBJ whole genome shotgun (WGS) entry which is preliminary data.</text>
</comment>
<evidence type="ECO:0000256" key="6">
    <source>
        <dbReference type="ARBA" id="ARBA00023242"/>
    </source>
</evidence>
<dbReference type="Proteomes" id="UP001642540">
    <property type="component" value="Unassembled WGS sequence"/>
</dbReference>
<dbReference type="InterPro" id="IPR036236">
    <property type="entry name" value="Znf_C2H2_sf"/>
</dbReference>
<dbReference type="Gene3D" id="3.30.160.60">
    <property type="entry name" value="Classic Zinc Finger"/>
    <property type="match status" value="1"/>
</dbReference>
<dbReference type="PROSITE" id="PS50157">
    <property type="entry name" value="ZINC_FINGER_C2H2_2"/>
    <property type="match status" value="1"/>
</dbReference>
<dbReference type="PROSITE" id="PS00028">
    <property type="entry name" value="ZINC_FINGER_C2H2_1"/>
    <property type="match status" value="1"/>
</dbReference>
<dbReference type="InterPro" id="IPR013087">
    <property type="entry name" value="Znf_C2H2_type"/>
</dbReference>
<protein>
    <recommendedName>
        <fullName evidence="9">C2H2-type domain-containing protein</fullName>
    </recommendedName>
</protein>
<dbReference type="InterPro" id="IPR050888">
    <property type="entry name" value="ZnF_C2H2-type_TF"/>
</dbReference>
<evidence type="ECO:0000256" key="3">
    <source>
        <dbReference type="ARBA" id="ARBA00022737"/>
    </source>
</evidence>
<evidence type="ECO:0000313" key="10">
    <source>
        <dbReference type="EMBL" id="CAL8075624.1"/>
    </source>
</evidence>
<dbReference type="SUPFAM" id="SSF57667">
    <property type="entry name" value="beta-beta-alpha zinc fingers"/>
    <property type="match status" value="1"/>
</dbReference>
<evidence type="ECO:0000256" key="1">
    <source>
        <dbReference type="ARBA" id="ARBA00004123"/>
    </source>
</evidence>
<keyword evidence="2" id="KW-0479">Metal-binding</keyword>
<reference evidence="10 11" key="1">
    <citation type="submission" date="2024-08" db="EMBL/GenBank/DDBJ databases">
        <authorList>
            <person name="Cucini C."/>
            <person name="Frati F."/>
        </authorList>
    </citation>
    <scope>NUCLEOTIDE SEQUENCE [LARGE SCALE GENOMIC DNA]</scope>
</reference>
<feature type="domain" description="C2H2-type" evidence="9">
    <location>
        <begin position="646"/>
        <end position="673"/>
    </location>
</feature>
<keyword evidence="5" id="KW-0862">Zinc</keyword>
<evidence type="ECO:0000256" key="5">
    <source>
        <dbReference type="ARBA" id="ARBA00022833"/>
    </source>
</evidence>
<keyword evidence="6" id="KW-0539">Nucleus</keyword>
<evidence type="ECO:0000313" key="11">
    <source>
        <dbReference type="Proteomes" id="UP001642540"/>
    </source>
</evidence>
<name>A0ABP1PSE7_9HEXA</name>
<organism evidence="10 11">
    <name type="scientific">Orchesella dallaii</name>
    <dbReference type="NCBI Taxonomy" id="48710"/>
    <lineage>
        <taxon>Eukaryota</taxon>
        <taxon>Metazoa</taxon>
        <taxon>Ecdysozoa</taxon>
        <taxon>Arthropoda</taxon>
        <taxon>Hexapoda</taxon>
        <taxon>Collembola</taxon>
        <taxon>Entomobryomorpha</taxon>
        <taxon>Entomobryoidea</taxon>
        <taxon>Orchesellidae</taxon>
        <taxon>Orchesellinae</taxon>
        <taxon>Orchesella</taxon>
    </lineage>
</organism>
<gene>
    <name evidence="10" type="ORF">ODALV1_LOCUS3235</name>
</gene>
<feature type="region of interest" description="Disordered" evidence="8">
    <location>
        <begin position="1"/>
        <end position="26"/>
    </location>
</feature>
<feature type="region of interest" description="Disordered" evidence="8">
    <location>
        <begin position="720"/>
        <end position="765"/>
    </location>
</feature>